<dbReference type="InterPro" id="IPR036914">
    <property type="entry name" value="MGS-like_dom_sf"/>
</dbReference>
<dbReference type="Gene3D" id="3.40.50.1380">
    <property type="entry name" value="Methylglyoxal synthase-like domain"/>
    <property type="match status" value="1"/>
</dbReference>
<sequence>AGFKLRRTAVEYRIPLFTSIDTIKAALNAVSKVNVNGLSVLSMNEYQEIQKDNVKNLVL</sequence>
<evidence type="ECO:0000313" key="2">
    <source>
        <dbReference type="Proteomes" id="UP000264445"/>
    </source>
</evidence>
<dbReference type="EMBL" id="DOLB01000069">
    <property type="protein sequence ID" value="HBT49000.1"/>
    <property type="molecule type" value="Genomic_DNA"/>
</dbReference>
<evidence type="ECO:0008006" key="3">
    <source>
        <dbReference type="Google" id="ProtNLM"/>
    </source>
</evidence>
<dbReference type="SUPFAM" id="SSF52335">
    <property type="entry name" value="Methylglyoxal synthase-like"/>
    <property type="match status" value="1"/>
</dbReference>
<organism evidence="1 2">
    <name type="scientific">Caldanaerobacter subterraneus</name>
    <dbReference type="NCBI Taxonomy" id="911092"/>
    <lineage>
        <taxon>Bacteria</taxon>
        <taxon>Bacillati</taxon>
        <taxon>Bacillota</taxon>
        <taxon>Clostridia</taxon>
        <taxon>Thermoanaerobacterales</taxon>
        <taxon>Thermoanaerobacteraceae</taxon>
        <taxon>Caldanaerobacter</taxon>
    </lineage>
</organism>
<accession>A0A357VNC0</accession>
<feature type="non-terminal residue" evidence="1">
    <location>
        <position position="1"/>
    </location>
</feature>
<evidence type="ECO:0000313" key="1">
    <source>
        <dbReference type="EMBL" id="HBT49000.1"/>
    </source>
</evidence>
<dbReference type="AlphaFoldDB" id="A0A357VNC0"/>
<proteinExistence type="predicted"/>
<protein>
    <recommendedName>
        <fullName evidence="3">MGS-like domain-containing protein</fullName>
    </recommendedName>
</protein>
<name>A0A357VNC0_9THEO</name>
<reference evidence="1 2" key="1">
    <citation type="journal article" date="2018" name="Nat. Biotechnol.">
        <title>A standardized bacterial taxonomy based on genome phylogeny substantially revises the tree of life.</title>
        <authorList>
            <person name="Parks D.H."/>
            <person name="Chuvochina M."/>
            <person name="Waite D.W."/>
            <person name="Rinke C."/>
            <person name="Skarshewski A."/>
            <person name="Chaumeil P.A."/>
            <person name="Hugenholtz P."/>
        </authorList>
    </citation>
    <scope>NUCLEOTIDE SEQUENCE [LARGE SCALE GENOMIC DNA]</scope>
    <source>
        <strain evidence="1">UBA12544</strain>
    </source>
</reference>
<comment type="caution">
    <text evidence="1">The sequence shown here is derived from an EMBL/GenBank/DDBJ whole genome shotgun (WGS) entry which is preliminary data.</text>
</comment>
<dbReference type="RefSeq" id="WP_278428886.1">
    <property type="nucleotide sequence ID" value="NZ_DOLB01000069.1"/>
</dbReference>
<dbReference type="Proteomes" id="UP000264445">
    <property type="component" value="Unassembled WGS sequence"/>
</dbReference>
<gene>
    <name evidence="1" type="ORF">DEA61_03970</name>
</gene>